<keyword evidence="3" id="KW-1185">Reference proteome</keyword>
<sequence length="200" mass="21786">MTGRMILVIVFAALLGLPSGRAAAAPPSSDPDWPCEQALVPSVSAEMVWSGPPLDGIGDWRSDPTAAPLVAAISPREVPLAEGLAAIGRFLRARPPNRTRAIKRAVAGLLEENATARTRVIEHIKMLAERQRTFAGLVSEMANEREKAGQGASAELTDRWTLTQRTYYEAQRTLRYACEIPAELDQRLGAYVRALQEGIR</sequence>
<dbReference type="Proteomes" id="UP000233293">
    <property type="component" value="Unassembled WGS sequence"/>
</dbReference>
<name>A0A2N3PUS0_9PROT</name>
<keyword evidence="1" id="KW-0732">Signal</keyword>
<accession>A0A2N3PUS0</accession>
<dbReference type="RefSeq" id="WP_101250940.1">
    <property type="nucleotide sequence ID" value="NZ_PIUM01000013.1"/>
</dbReference>
<organism evidence="2 3">
    <name type="scientific">Telmatospirillum siberiense</name>
    <dbReference type="NCBI Taxonomy" id="382514"/>
    <lineage>
        <taxon>Bacteria</taxon>
        <taxon>Pseudomonadati</taxon>
        <taxon>Pseudomonadota</taxon>
        <taxon>Alphaproteobacteria</taxon>
        <taxon>Rhodospirillales</taxon>
        <taxon>Rhodospirillaceae</taxon>
        <taxon>Telmatospirillum</taxon>
    </lineage>
</organism>
<dbReference type="EMBL" id="PIUM01000013">
    <property type="protein sequence ID" value="PKU24145.1"/>
    <property type="molecule type" value="Genomic_DNA"/>
</dbReference>
<proteinExistence type="predicted"/>
<dbReference type="OrthoDB" id="6159094at2"/>
<reference evidence="3" key="1">
    <citation type="submission" date="2017-12" db="EMBL/GenBank/DDBJ databases">
        <title>Draft genome sequence of Telmatospirillum siberiense 26-4b1T, an acidotolerant peatland alphaproteobacterium potentially involved in sulfur cycling.</title>
        <authorList>
            <person name="Hausmann B."/>
            <person name="Pjevac P."/>
            <person name="Schreck K."/>
            <person name="Herbold C.W."/>
            <person name="Daims H."/>
            <person name="Wagner M."/>
            <person name="Pester M."/>
            <person name="Loy A."/>
        </authorList>
    </citation>
    <scope>NUCLEOTIDE SEQUENCE [LARGE SCALE GENOMIC DNA]</scope>
    <source>
        <strain evidence="3">26-4b1</strain>
    </source>
</reference>
<evidence type="ECO:0000313" key="2">
    <source>
        <dbReference type="EMBL" id="PKU24145.1"/>
    </source>
</evidence>
<evidence type="ECO:0000313" key="3">
    <source>
        <dbReference type="Proteomes" id="UP000233293"/>
    </source>
</evidence>
<dbReference type="AlphaFoldDB" id="A0A2N3PUS0"/>
<evidence type="ECO:0000256" key="1">
    <source>
        <dbReference type="SAM" id="SignalP"/>
    </source>
</evidence>
<protein>
    <recommendedName>
        <fullName evidence="4">Secreted protein</fullName>
    </recommendedName>
</protein>
<gene>
    <name evidence="2" type="ORF">CWS72_12450</name>
</gene>
<feature type="signal peptide" evidence="1">
    <location>
        <begin position="1"/>
        <end position="24"/>
    </location>
</feature>
<evidence type="ECO:0008006" key="4">
    <source>
        <dbReference type="Google" id="ProtNLM"/>
    </source>
</evidence>
<comment type="caution">
    <text evidence="2">The sequence shown here is derived from an EMBL/GenBank/DDBJ whole genome shotgun (WGS) entry which is preliminary data.</text>
</comment>
<feature type="chain" id="PRO_5014691077" description="Secreted protein" evidence="1">
    <location>
        <begin position="25"/>
        <end position="200"/>
    </location>
</feature>